<name>A0A7Y2E8W4_UNCEI</name>
<evidence type="ECO:0000256" key="5">
    <source>
        <dbReference type="ARBA" id="ARBA00022692"/>
    </source>
</evidence>
<dbReference type="GO" id="GO:0015628">
    <property type="term" value="P:protein secretion by the type II secretion system"/>
    <property type="evidence" value="ECO:0007669"/>
    <property type="project" value="InterPro"/>
</dbReference>
<proteinExistence type="predicted"/>
<comment type="caution">
    <text evidence="10">The sequence shown here is derived from an EMBL/GenBank/DDBJ whole genome shotgun (WGS) entry which is preliminary data.</text>
</comment>
<dbReference type="InterPro" id="IPR045584">
    <property type="entry name" value="Pilin-like"/>
</dbReference>
<keyword evidence="6 8" id="KW-1133">Transmembrane helix</keyword>
<keyword evidence="5 8" id="KW-0812">Transmembrane</keyword>
<evidence type="ECO:0000256" key="6">
    <source>
        <dbReference type="ARBA" id="ARBA00022989"/>
    </source>
</evidence>
<protein>
    <submittedName>
        <fullName evidence="10">Prepilin-type N-terminal cleavage/methylation domain-containing protein</fullName>
    </submittedName>
</protein>
<evidence type="ECO:0000256" key="1">
    <source>
        <dbReference type="ARBA" id="ARBA00004377"/>
    </source>
</evidence>
<dbReference type="GO" id="GO:0015627">
    <property type="term" value="C:type II protein secretion system complex"/>
    <property type="evidence" value="ECO:0007669"/>
    <property type="project" value="InterPro"/>
</dbReference>
<dbReference type="Gene3D" id="3.30.700.10">
    <property type="entry name" value="Glycoprotein, Type 4 Pilin"/>
    <property type="match status" value="1"/>
</dbReference>
<evidence type="ECO:0000256" key="7">
    <source>
        <dbReference type="ARBA" id="ARBA00023136"/>
    </source>
</evidence>
<dbReference type="GO" id="GO:0005886">
    <property type="term" value="C:plasma membrane"/>
    <property type="evidence" value="ECO:0007669"/>
    <property type="project" value="UniProtKB-SubCell"/>
</dbReference>
<dbReference type="EMBL" id="JABDJR010000464">
    <property type="protein sequence ID" value="NNF07383.1"/>
    <property type="molecule type" value="Genomic_DNA"/>
</dbReference>
<keyword evidence="3" id="KW-0488">Methylation</keyword>
<evidence type="ECO:0000256" key="4">
    <source>
        <dbReference type="ARBA" id="ARBA00022519"/>
    </source>
</evidence>
<feature type="transmembrane region" description="Helical" evidence="8">
    <location>
        <begin position="21"/>
        <end position="44"/>
    </location>
</feature>
<evidence type="ECO:0000313" key="10">
    <source>
        <dbReference type="EMBL" id="NNF07383.1"/>
    </source>
</evidence>
<dbReference type="AlphaFoldDB" id="A0A7Y2E8W4"/>
<comment type="subcellular location">
    <subcellularLocation>
        <location evidence="1">Cell inner membrane</location>
        <topology evidence="1">Single-pass membrane protein</topology>
    </subcellularLocation>
</comment>
<evidence type="ECO:0000256" key="3">
    <source>
        <dbReference type="ARBA" id="ARBA00022481"/>
    </source>
</evidence>
<evidence type="ECO:0000313" key="11">
    <source>
        <dbReference type="Proteomes" id="UP000547674"/>
    </source>
</evidence>
<keyword evidence="4" id="KW-0997">Cell inner membrane</keyword>
<dbReference type="SUPFAM" id="SSF54523">
    <property type="entry name" value="Pili subunits"/>
    <property type="match status" value="1"/>
</dbReference>
<keyword evidence="2" id="KW-1003">Cell membrane</keyword>
<organism evidence="10 11">
    <name type="scientific">Eiseniibacteriota bacterium</name>
    <dbReference type="NCBI Taxonomy" id="2212470"/>
    <lineage>
        <taxon>Bacteria</taxon>
        <taxon>Candidatus Eiseniibacteriota</taxon>
    </lineage>
</organism>
<feature type="domain" description="General secretion pathway GspH" evidence="9">
    <location>
        <begin position="60"/>
        <end position="163"/>
    </location>
</feature>
<evidence type="ECO:0000256" key="8">
    <source>
        <dbReference type="SAM" id="Phobius"/>
    </source>
</evidence>
<dbReference type="InterPro" id="IPR022346">
    <property type="entry name" value="T2SS_GspH"/>
</dbReference>
<evidence type="ECO:0000256" key="2">
    <source>
        <dbReference type="ARBA" id="ARBA00022475"/>
    </source>
</evidence>
<dbReference type="NCBIfam" id="TIGR02532">
    <property type="entry name" value="IV_pilin_GFxxxE"/>
    <property type="match status" value="1"/>
</dbReference>
<dbReference type="InterPro" id="IPR012902">
    <property type="entry name" value="N_methyl_site"/>
</dbReference>
<accession>A0A7Y2E8W4</accession>
<gene>
    <name evidence="10" type="ORF">HKN21_11530</name>
</gene>
<evidence type="ECO:0000259" key="9">
    <source>
        <dbReference type="Pfam" id="PF12019"/>
    </source>
</evidence>
<keyword evidence="7 8" id="KW-0472">Membrane</keyword>
<sequence>MKTKFSNPTARTDRHPSVRRADGFSAIELMVALVIMGVILAMGLPSFSSSLGAHRINSDAGALASQMQLARGKAIAENIPHIVSWSASTEQYFVVQDTNQDGIPNWGTEPTNGPFEMSDGIDLTNCTSGGFTTNQIIFFPDGSASETGCLELTNAKGGVMQLSVLQPSGVVDVQAN</sequence>
<dbReference type="Proteomes" id="UP000547674">
    <property type="component" value="Unassembled WGS sequence"/>
</dbReference>
<dbReference type="Pfam" id="PF12019">
    <property type="entry name" value="GspH"/>
    <property type="match status" value="1"/>
</dbReference>
<reference evidence="10 11" key="1">
    <citation type="submission" date="2020-03" db="EMBL/GenBank/DDBJ databases">
        <title>Metabolic flexibility allows generalist bacteria to become dominant in a frequently disturbed ecosystem.</title>
        <authorList>
            <person name="Chen Y.-J."/>
            <person name="Leung P.M."/>
            <person name="Bay S.K."/>
            <person name="Hugenholtz P."/>
            <person name="Kessler A.J."/>
            <person name="Shelley G."/>
            <person name="Waite D.W."/>
            <person name="Cook P.L."/>
            <person name="Greening C."/>
        </authorList>
    </citation>
    <scope>NUCLEOTIDE SEQUENCE [LARGE SCALE GENOMIC DNA]</scope>
    <source>
        <strain evidence="10">SS_bin_28</strain>
    </source>
</reference>